<dbReference type="RefSeq" id="WP_099473295.1">
    <property type="nucleotide sequence ID" value="NZ_CP041025.1"/>
</dbReference>
<evidence type="ECO:0008006" key="4">
    <source>
        <dbReference type="Google" id="ProtNLM"/>
    </source>
</evidence>
<feature type="transmembrane region" description="Helical" evidence="1">
    <location>
        <begin position="29"/>
        <end position="48"/>
    </location>
</feature>
<evidence type="ECO:0000256" key="1">
    <source>
        <dbReference type="SAM" id="Phobius"/>
    </source>
</evidence>
<dbReference type="Proteomes" id="UP000229730">
    <property type="component" value="Unassembled WGS sequence"/>
</dbReference>
<protein>
    <recommendedName>
        <fullName evidence="4">Glycerophosphoryl diester phosphodiesterase membrane domain-containing protein</fullName>
    </recommendedName>
</protein>
<gene>
    <name evidence="2" type="ORF">CRD36_11285</name>
</gene>
<sequence>MQIECTKLCILSAVKQAYSCLWHYKLQHILIALVAALPFCLAGFLGGLDTVFSVTARDQPLPEGFNLSFTLLVLTTFIWAFPVIILWHRLYLLGPEHLIRRKIWPLITRSLNVISHSLIFFGFGLVTAVLMTAGIVYLRINTESAAMAGTISELGQMEAALYSIGALIVVCFLLIIGLRLSMAFAAQSIGKTLGFTVSWRMTRKNTFRMLIATILVISPLLALDGALIWAADHFWQIDLINGTAPNPDMMYLFVYLTAPLITLPLAALCSLTSSFYRHCGCAEFRSSLS</sequence>
<reference evidence="2 3" key="1">
    <citation type="submission" date="2017-10" db="EMBL/GenBank/DDBJ databases">
        <title>Frigbacter circumglobatus gen. nov. sp. nov., isolated from sediment cultured in situ.</title>
        <authorList>
            <person name="Zhao Z."/>
        </authorList>
    </citation>
    <scope>NUCLEOTIDE SEQUENCE [LARGE SCALE GENOMIC DNA]</scope>
    <source>
        <strain evidence="2 3">ZYL</strain>
    </source>
</reference>
<dbReference type="OrthoDB" id="8479547at2"/>
<feature type="transmembrane region" description="Helical" evidence="1">
    <location>
        <begin position="207"/>
        <end position="229"/>
    </location>
</feature>
<keyword evidence="1" id="KW-1133">Transmembrane helix</keyword>
<accession>A0A2G4YPZ1</accession>
<evidence type="ECO:0000313" key="3">
    <source>
        <dbReference type="Proteomes" id="UP000229730"/>
    </source>
</evidence>
<dbReference type="InParanoid" id="A0A2G4YPZ1"/>
<comment type="caution">
    <text evidence="2">The sequence shown here is derived from an EMBL/GenBank/DDBJ whole genome shotgun (WGS) entry which is preliminary data.</text>
</comment>
<keyword evidence="1" id="KW-0812">Transmembrane</keyword>
<name>A0A2G4YPZ1_9PROT</name>
<dbReference type="AlphaFoldDB" id="A0A2G4YPZ1"/>
<feature type="transmembrane region" description="Helical" evidence="1">
    <location>
        <begin position="68"/>
        <end position="92"/>
    </location>
</feature>
<evidence type="ECO:0000313" key="2">
    <source>
        <dbReference type="EMBL" id="PHZ84393.1"/>
    </source>
</evidence>
<feature type="transmembrane region" description="Helical" evidence="1">
    <location>
        <begin position="249"/>
        <end position="268"/>
    </location>
</feature>
<feature type="transmembrane region" description="Helical" evidence="1">
    <location>
        <begin position="113"/>
        <end position="140"/>
    </location>
</feature>
<dbReference type="EMBL" id="PDEM01000024">
    <property type="protein sequence ID" value="PHZ84393.1"/>
    <property type="molecule type" value="Genomic_DNA"/>
</dbReference>
<proteinExistence type="predicted"/>
<keyword evidence="1" id="KW-0472">Membrane</keyword>
<feature type="transmembrane region" description="Helical" evidence="1">
    <location>
        <begin position="160"/>
        <end position="186"/>
    </location>
</feature>
<keyword evidence="3" id="KW-1185">Reference proteome</keyword>
<organism evidence="2 3">
    <name type="scientific">Paremcibacter congregatus</name>
    <dbReference type="NCBI Taxonomy" id="2043170"/>
    <lineage>
        <taxon>Bacteria</taxon>
        <taxon>Pseudomonadati</taxon>
        <taxon>Pseudomonadota</taxon>
        <taxon>Alphaproteobacteria</taxon>
        <taxon>Emcibacterales</taxon>
        <taxon>Emcibacteraceae</taxon>
        <taxon>Paremcibacter</taxon>
    </lineage>
</organism>